<keyword evidence="2" id="KW-1185">Reference proteome</keyword>
<protein>
    <submittedName>
        <fullName evidence="1">Uncharacterized protein</fullName>
    </submittedName>
</protein>
<dbReference type="PANTHER" id="PTHR33651:SF2">
    <property type="entry name" value="PI3K_PI4K CATALYTIC DOMAIN-CONTAINING PROTEIN"/>
    <property type="match status" value="1"/>
</dbReference>
<reference evidence="1" key="1">
    <citation type="submission" date="2023-06" db="EMBL/GenBank/DDBJ databases">
        <authorList>
            <person name="Delattre M."/>
        </authorList>
    </citation>
    <scope>NUCLEOTIDE SEQUENCE</scope>
    <source>
        <strain evidence="1">AF72</strain>
    </source>
</reference>
<accession>A0AA36D9A1</accession>
<feature type="non-terminal residue" evidence="1">
    <location>
        <position position="433"/>
    </location>
</feature>
<organism evidence="1 2">
    <name type="scientific">Mesorhabditis spiculigera</name>
    <dbReference type="NCBI Taxonomy" id="96644"/>
    <lineage>
        <taxon>Eukaryota</taxon>
        <taxon>Metazoa</taxon>
        <taxon>Ecdysozoa</taxon>
        <taxon>Nematoda</taxon>
        <taxon>Chromadorea</taxon>
        <taxon>Rhabditida</taxon>
        <taxon>Rhabditina</taxon>
        <taxon>Rhabditomorpha</taxon>
        <taxon>Rhabditoidea</taxon>
        <taxon>Rhabditidae</taxon>
        <taxon>Mesorhabditinae</taxon>
        <taxon>Mesorhabditis</taxon>
    </lineage>
</organism>
<proteinExistence type="predicted"/>
<dbReference type="AlphaFoldDB" id="A0AA36D9A1"/>
<evidence type="ECO:0000313" key="2">
    <source>
        <dbReference type="Proteomes" id="UP001177023"/>
    </source>
</evidence>
<sequence>MIFVVDLRDDENRSHRSVKCKFEAQATVKCLRDVILSRFVIALDFQEIFDSSDRRIDWLIGPLENTGLRDGDILILKHAELLCWTLYKDCVDIVLKQRWDKAEKANEAVELHERLTISGFFDVYVEFNNFVIQNHTKVAAWTDGDVGLIRKATEQYFRNLQDQNRGNEDSKFVCYFEERDADLEGCSTSTLAFVQIHGEDSVSKYNVKFHHYGPKGGRLGQRPYVAEFYCYKLLALIGVGPKSHIIPPSMATGTETSPYIATKWNDSFELLENLTDENSLCVDVVVQLVMLRVLLYISDLHERNCGRWKGTEHAAIVDFAPRDNVMIYTNIKNELARTFPDGRWRKQYYAVKNQHDDNSWLKIAKVYFDKWDLSNKIELAREELYPTEDLLKGLEIGVKKWQCQDSPTEELNEYIDTLRKNLEQLQTLLNSIA</sequence>
<comment type="caution">
    <text evidence="1">The sequence shown here is derived from an EMBL/GenBank/DDBJ whole genome shotgun (WGS) entry which is preliminary data.</text>
</comment>
<dbReference type="Proteomes" id="UP001177023">
    <property type="component" value="Unassembled WGS sequence"/>
</dbReference>
<dbReference type="PANTHER" id="PTHR33651">
    <property type="entry name" value="PROTEIN CBG06246"/>
    <property type="match status" value="1"/>
</dbReference>
<evidence type="ECO:0000313" key="1">
    <source>
        <dbReference type="EMBL" id="CAJ0582431.1"/>
    </source>
</evidence>
<dbReference type="EMBL" id="CATQJA010002664">
    <property type="protein sequence ID" value="CAJ0582431.1"/>
    <property type="molecule type" value="Genomic_DNA"/>
</dbReference>
<gene>
    <name evidence="1" type="ORF">MSPICULIGERA_LOCUS20563</name>
</gene>
<name>A0AA36D9A1_9BILA</name>